<dbReference type="GO" id="GO:0008168">
    <property type="term" value="F:methyltransferase activity"/>
    <property type="evidence" value="ECO:0007669"/>
    <property type="project" value="UniProtKB-KW"/>
</dbReference>
<dbReference type="SUPFAM" id="SSF53335">
    <property type="entry name" value="S-adenosyl-L-methionine-dependent methyltransferases"/>
    <property type="match status" value="1"/>
</dbReference>
<dbReference type="EMBL" id="LUFC02000054">
    <property type="protein sequence ID" value="KAF4502825.1"/>
    <property type="molecule type" value="Genomic_DNA"/>
</dbReference>
<dbReference type="AlphaFoldDB" id="A0A9P5BM19"/>
<feature type="region of interest" description="Disordered" evidence="1">
    <location>
        <begin position="419"/>
        <end position="439"/>
    </location>
</feature>
<keyword evidence="2" id="KW-0489">Methyltransferase</keyword>
<dbReference type="InterPro" id="IPR029063">
    <property type="entry name" value="SAM-dependent_MTases_sf"/>
</dbReference>
<comment type="caution">
    <text evidence="2">The sequence shown here is derived from an EMBL/GenBank/DDBJ whole genome shotgun (WGS) entry which is preliminary data.</text>
</comment>
<feature type="compositionally biased region" description="Basic and acidic residues" evidence="1">
    <location>
        <begin position="61"/>
        <end position="74"/>
    </location>
</feature>
<feature type="compositionally biased region" description="Polar residues" evidence="1">
    <location>
        <begin position="44"/>
        <end position="60"/>
    </location>
</feature>
<evidence type="ECO:0000313" key="2">
    <source>
        <dbReference type="EMBL" id="KAF4502825.1"/>
    </source>
</evidence>
<gene>
    <name evidence="2" type="ORF">FAGAP_935</name>
</gene>
<dbReference type="OrthoDB" id="2013972at2759"/>
<evidence type="ECO:0000256" key="1">
    <source>
        <dbReference type="SAM" id="MobiDB-lite"/>
    </source>
</evidence>
<name>A0A9P5BM19_9HYPO</name>
<dbReference type="Proteomes" id="UP000737391">
    <property type="component" value="Unassembled WGS sequence"/>
</dbReference>
<proteinExistence type="predicted"/>
<dbReference type="Gene3D" id="3.40.50.150">
    <property type="entry name" value="Vaccinia Virus protein VP39"/>
    <property type="match status" value="1"/>
</dbReference>
<sequence>MVSTPQLHSSSGEQFSKLSQQGGLVGAHVSIDRHIPSWPAIHANGSTEPDTDSSTIGSNENSDHGFDHDIYDPMNDEHVSETEYNDSDNDRTMDDEGFSQSDIASVMSLDPTVENYFFWCGRQYPNQDTGYSYEPIDAIRTELWEEIYDARHWVSAGLQSVAISEDWQHSDLADNNPGIEVIGIGIVPIQPVCVPPNLEFEALTFEESSIDYIHARGLSGNVNRTILTRNAFKTLKPGGIIEFDEMAIDFGAREQDLQENPGLGDWKKFFVMAEEKLRTHFIFVNHEILPRELESAGFEDIQVRTNEIPLGTWARSTKVGELGQDFLETLTKDMVGSVLRIATEDLEWSEHRAQVFAATVRKYIILNCDRTRLGWPMKDGWAGSDVLLSDSSAYAASTYTLPWGAGTLALRQHGRYFRVPASTQPQKEENNNDDAGTAD</sequence>
<feature type="region of interest" description="Disordered" evidence="1">
    <location>
        <begin position="39"/>
        <end position="74"/>
    </location>
</feature>
<keyword evidence="3" id="KW-1185">Reference proteome</keyword>
<evidence type="ECO:0000313" key="3">
    <source>
        <dbReference type="Proteomes" id="UP000737391"/>
    </source>
</evidence>
<accession>A0A9P5BM19</accession>
<protein>
    <submittedName>
        <fullName evidence="2">Methyltransferase domain containing protein</fullName>
    </submittedName>
</protein>
<keyword evidence="2" id="KW-0808">Transferase</keyword>
<organism evidence="2 3">
    <name type="scientific">Fusarium agapanthi</name>
    <dbReference type="NCBI Taxonomy" id="1803897"/>
    <lineage>
        <taxon>Eukaryota</taxon>
        <taxon>Fungi</taxon>
        <taxon>Dikarya</taxon>
        <taxon>Ascomycota</taxon>
        <taxon>Pezizomycotina</taxon>
        <taxon>Sordariomycetes</taxon>
        <taxon>Hypocreomycetidae</taxon>
        <taxon>Hypocreales</taxon>
        <taxon>Nectriaceae</taxon>
        <taxon>Fusarium</taxon>
        <taxon>Fusarium fujikuroi species complex</taxon>
    </lineage>
</organism>
<reference evidence="2" key="1">
    <citation type="submission" date="2020-01" db="EMBL/GenBank/DDBJ databases">
        <title>Identification and distribution of gene clusters putatively required for synthesis of sphingolipid metabolism inhibitors in phylogenetically diverse species of the filamentous fungus Fusarium.</title>
        <authorList>
            <person name="Kim H.-S."/>
            <person name="Busman M."/>
            <person name="Brown D.W."/>
            <person name="Divon H."/>
            <person name="Uhlig S."/>
            <person name="Proctor R.H."/>
        </authorList>
    </citation>
    <scope>NUCLEOTIDE SEQUENCE</scope>
    <source>
        <strain evidence="2">NRRL 31653</strain>
    </source>
</reference>
<dbReference type="GO" id="GO:0032259">
    <property type="term" value="P:methylation"/>
    <property type="evidence" value="ECO:0007669"/>
    <property type="project" value="UniProtKB-KW"/>
</dbReference>